<dbReference type="InterPro" id="IPR011251">
    <property type="entry name" value="Luciferase-like_dom"/>
</dbReference>
<keyword evidence="2 6" id="KW-0288">FMN</keyword>
<dbReference type="PANTHER" id="PTHR30011:SF16">
    <property type="entry name" value="C2H2 FINGER DOMAIN TRANSCRIPTION FACTOR (EUROFUNG)-RELATED"/>
    <property type="match status" value="1"/>
</dbReference>
<evidence type="ECO:0000256" key="2">
    <source>
        <dbReference type="ARBA" id="ARBA00022643"/>
    </source>
</evidence>
<dbReference type="CDD" id="cd01095">
    <property type="entry name" value="Nitrilotriacetate_monoxgenase"/>
    <property type="match status" value="1"/>
</dbReference>
<organism evidence="9 10">
    <name type="scientific">Kribbella shirazensis</name>
    <dbReference type="NCBI Taxonomy" id="1105143"/>
    <lineage>
        <taxon>Bacteria</taxon>
        <taxon>Bacillati</taxon>
        <taxon>Actinomycetota</taxon>
        <taxon>Actinomycetes</taxon>
        <taxon>Propionibacteriales</taxon>
        <taxon>Kribbellaceae</taxon>
        <taxon>Kribbella</taxon>
    </lineage>
</organism>
<proteinExistence type="inferred from homology"/>
<evidence type="ECO:0000256" key="5">
    <source>
        <dbReference type="ARBA" id="ARBA00033748"/>
    </source>
</evidence>
<dbReference type="InterPro" id="IPR016215">
    <property type="entry name" value="NTA_MOA"/>
</dbReference>
<evidence type="ECO:0000256" key="4">
    <source>
        <dbReference type="ARBA" id="ARBA00023033"/>
    </source>
</evidence>
<sequence length="445" mass="48937">MSKQLHLNAFLMSTGHHEASWRLPESDPFANVKVEHYQELARTAERGKFDSVFFADSPVLIGTVGRRPAGSLEPTVLLTAIAAVTSRIGLIATASTTYNEPFNLARRFASVDHVSGGRAGWNVVTTAGPEAARNFNLSDQPAHAERYERAAEFLEVAYKLWDSWQDDAAIADKSEGVWAVQERVQPIDHVGRYFQVRGPLNLPRSPQGHPLIVQAGSSEDGKGLAARYAEAVFTAQQTLEDAQEFYRDLKARAVALGRDPSSVKILPGIVPVIGSTVEEAERLEHKLDSLIRPEYARSQLAKTLRVSPEDLPFDQQLPAELPDEDEIEGAKSRYTLIVTLARREKLTVRELIGRLGGGRGHRTFTGTPEQVADAIQQWFEAGAADGFNIMPPVLPSGLTTFVDEVIPILQARGLFRREYTGTTLRDHYGLPRPAGNTGRLQEASA</sequence>
<comment type="caution">
    <text evidence="9">The sequence shown here is derived from an EMBL/GenBank/DDBJ whole genome shotgun (WGS) entry which is preliminary data.</text>
</comment>
<dbReference type="NCBIfam" id="TIGR03860">
    <property type="entry name" value="FMN_nitrolo"/>
    <property type="match status" value="1"/>
</dbReference>
<evidence type="ECO:0000259" key="8">
    <source>
        <dbReference type="Pfam" id="PF00296"/>
    </source>
</evidence>
<evidence type="ECO:0000256" key="6">
    <source>
        <dbReference type="PIRSR" id="PIRSR000337-1"/>
    </source>
</evidence>
<dbReference type="Gene3D" id="3.20.20.30">
    <property type="entry name" value="Luciferase-like domain"/>
    <property type="match status" value="1"/>
</dbReference>
<dbReference type="SUPFAM" id="SSF51679">
    <property type="entry name" value="Bacterial luciferase-like"/>
    <property type="match status" value="1"/>
</dbReference>
<feature type="binding site" evidence="6">
    <location>
        <position position="218"/>
    </location>
    <ligand>
        <name>FMN</name>
        <dbReference type="ChEBI" id="CHEBI:58210"/>
    </ligand>
</feature>
<feature type="binding site" evidence="6">
    <location>
        <position position="143"/>
    </location>
    <ligand>
        <name>FMN</name>
        <dbReference type="ChEBI" id="CHEBI:58210"/>
    </ligand>
</feature>
<dbReference type="RefSeq" id="WP_167203972.1">
    <property type="nucleotide sequence ID" value="NZ_JAASRO010000001.1"/>
</dbReference>
<feature type="binding site" evidence="6">
    <location>
        <position position="147"/>
    </location>
    <ligand>
        <name>FMN</name>
        <dbReference type="ChEBI" id="CHEBI:58210"/>
    </ligand>
</feature>
<keyword evidence="3" id="KW-0560">Oxidoreductase</keyword>
<evidence type="ECO:0000256" key="7">
    <source>
        <dbReference type="SAM" id="MobiDB-lite"/>
    </source>
</evidence>
<dbReference type="InterPro" id="IPR036661">
    <property type="entry name" value="Luciferase-like_sf"/>
</dbReference>
<gene>
    <name evidence="9" type="ORF">BJY22_000995</name>
</gene>
<name>A0A7X5ZYV5_9ACTN</name>
<feature type="domain" description="Luciferase-like" evidence="8">
    <location>
        <begin position="32"/>
        <end position="383"/>
    </location>
</feature>
<feature type="binding site" evidence="6">
    <location>
        <position position="217"/>
    </location>
    <ligand>
        <name>FMN</name>
        <dbReference type="ChEBI" id="CHEBI:58210"/>
    </ligand>
</feature>
<dbReference type="InterPro" id="IPR051260">
    <property type="entry name" value="Diverse_substr_monoxygenases"/>
</dbReference>
<comment type="similarity">
    <text evidence="5">Belongs to the NtaA/SnaA/DszA monooxygenase family.</text>
</comment>
<reference evidence="9 10" key="1">
    <citation type="submission" date="2020-03" db="EMBL/GenBank/DDBJ databases">
        <title>Sequencing the genomes of 1000 actinobacteria strains.</title>
        <authorList>
            <person name="Klenk H.-P."/>
        </authorList>
    </citation>
    <scope>NUCLEOTIDE SEQUENCE [LARGE SCALE GENOMIC DNA]</scope>
    <source>
        <strain evidence="9 10">DSM 45490</strain>
    </source>
</reference>
<evidence type="ECO:0000256" key="3">
    <source>
        <dbReference type="ARBA" id="ARBA00023002"/>
    </source>
</evidence>
<keyword evidence="4 9" id="KW-0503">Monooxygenase</keyword>
<evidence type="ECO:0000313" key="9">
    <source>
        <dbReference type="EMBL" id="NIK55278.1"/>
    </source>
</evidence>
<dbReference type="AlphaFoldDB" id="A0A7X5ZYV5"/>
<dbReference type="EMBL" id="JAASRO010000001">
    <property type="protein sequence ID" value="NIK55278.1"/>
    <property type="molecule type" value="Genomic_DNA"/>
</dbReference>
<keyword evidence="1 6" id="KW-0285">Flavoprotein</keyword>
<dbReference type="PIRSF" id="PIRSF000337">
    <property type="entry name" value="NTA_MOA"/>
    <property type="match status" value="1"/>
</dbReference>
<feature type="region of interest" description="Disordered" evidence="7">
    <location>
        <begin position="426"/>
        <end position="445"/>
    </location>
</feature>
<feature type="binding site" evidence="6">
    <location>
        <position position="56"/>
    </location>
    <ligand>
        <name>FMN</name>
        <dbReference type="ChEBI" id="CHEBI:58210"/>
    </ligand>
</feature>
<feature type="binding site" evidence="6">
    <location>
        <position position="93"/>
    </location>
    <ligand>
        <name>FMN</name>
        <dbReference type="ChEBI" id="CHEBI:58210"/>
    </ligand>
</feature>
<dbReference type="PANTHER" id="PTHR30011">
    <property type="entry name" value="ALKANESULFONATE MONOOXYGENASE-RELATED"/>
    <property type="match status" value="1"/>
</dbReference>
<dbReference type="GO" id="GO:0016705">
    <property type="term" value="F:oxidoreductase activity, acting on paired donors, with incorporation or reduction of molecular oxygen"/>
    <property type="evidence" value="ECO:0007669"/>
    <property type="project" value="InterPro"/>
</dbReference>
<evidence type="ECO:0000256" key="1">
    <source>
        <dbReference type="ARBA" id="ARBA00022630"/>
    </source>
</evidence>
<dbReference type="Proteomes" id="UP000555407">
    <property type="component" value="Unassembled WGS sequence"/>
</dbReference>
<protein>
    <submittedName>
        <fullName evidence="9">FMN-dependent oxidoreductase (Nitrilotriacetate monooxygenase family)</fullName>
    </submittedName>
</protein>
<dbReference type="Pfam" id="PF00296">
    <property type="entry name" value="Bac_luciferase"/>
    <property type="match status" value="1"/>
</dbReference>
<dbReference type="GO" id="GO:0004497">
    <property type="term" value="F:monooxygenase activity"/>
    <property type="evidence" value="ECO:0007669"/>
    <property type="project" value="UniProtKB-KW"/>
</dbReference>
<keyword evidence="10" id="KW-1185">Reference proteome</keyword>
<evidence type="ECO:0000313" key="10">
    <source>
        <dbReference type="Proteomes" id="UP000555407"/>
    </source>
</evidence>
<accession>A0A7X5ZYV5</accession>